<evidence type="ECO:0000313" key="2">
    <source>
        <dbReference type="EMBL" id="KAF2596383.1"/>
    </source>
</evidence>
<feature type="non-terminal residue" evidence="2">
    <location>
        <position position="1"/>
    </location>
</feature>
<dbReference type="PANTHER" id="PTHR45629:SF7">
    <property type="entry name" value="DNA EXCISION REPAIR PROTEIN ERCC-6-RELATED"/>
    <property type="match status" value="1"/>
</dbReference>
<dbReference type="InterPro" id="IPR050496">
    <property type="entry name" value="SNF2_RAD54_helicase_repair"/>
</dbReference>
<dbReference type="InterPro" id="IPR027417">
    <property type="entry name" value="P-loop_NTPase"/>
</dbReference>
<dbReference type="Gene3D" id="3.40.50.300">
    <property type="entry name" value="P-loop containing nucleotide triphosphate hydrolases"/>
    <property type="match status" value="1"/>
</dbReference>
<proteinExistence type="predicted"/>
<evidence type="ECO:0000313" key="3">
    <source>
        <dbReference type="Proteomes" id="UP000712281"/>
    </source>
</evidence>
<accession>A0A8S9KSY6</accession>
<dbReference type="EMBL" id="QGKW02000717">
    <property type="protein sequence ID" value="KAF2596383.1"/>
    <property type="molecule type" value="Genomic_DNA"/>
</dbReference>
<dbReference type="GO" id="GO:0015616">
    <property type="term" value="F:DNA translocase activity"/>
    <property type="evidence" value="ECO:0007669"/>
    <property type="project" value="TreeGrafter"/>
</dbReference>
<comment type="caution">
    <text evidence="2">The sequence shown here is derived from an EMBL/GenBank/DDBJ whole genome shotgun (WGS) entry which is preliminary data.</text>
</comment>
<organism evidence="2 3">
    <name type="scientific">Brassica cretica</name>
    <name type="common">Mustard</name>
    <dbReference type="NCBI Taxonomy" id="69181"/>
    <lineage>
        <taxon>Eukaryota</taxon>
        <taxon>Viridiplantae</taxon>
        <taxon>Streptophyta</taxon>
        <taxon>Embryophyta</taxon>
        <taxon>Tracheophyta</taxon>
        <taxon>Spermatophyta</taxon>
        <taxon>Magnoliopsida</taxon>
        <taxon>eudicotyledons</taxon>
        <taxon>Gunneridae</taxon>
        <taxon>Pentapetalae</taxon>
        <taxon>rosids</taxon>
        <taxon>malvids</taxon>
        <taxon>Brassicales</taxon>
        <taxon>Brassicaceae</taxon>
        <taxon>Brassiceae</taxon>
        <taxon>Brassica</taxon>
    </lineage>
</organism>
<dbReference type="PANTHER" id="PTHR45629">
    <property type="entry name" value="SNF2/RAD54 FAMILY MEMBER"/>
    <property type="match status" value="1"/>
</dbReference>
<evidence type="ECO:0000256" key="1">
    <source>
        <dbReference type="SAM" id="MobiDB-lite"/>
    </source>
</evidence>
<gene>
    <name evidence="2" type="ORF">F2Q68_00012079</name>
</gene>
<feature type="compositionally biased region" description="Polar residues" evidence="1">
    <location>
        <begin position="385"/>
        <end position="403"/>
    </location>
</feature>
<protein>
    <submittedName>
        <fullName evidence="2">Uncharacterized protein</fullName>
    </submittedName>
</protein>
<sequence length="403" mass="45845">MAISRDEDIPALVYEARPVIRSDSRLVQRRVWREQRSNVNDDDVENNVVRVEEEEQRLSVPLIDSSSRPERLFLKGLGWRSSWGLVISSSTVFWLPSGSSCVDHVRCCVLLFGEAVLGSFCCAVFFKPCDVLKVLKVKRIYTSNFPDEFQLSFSIPLAVISTDSEKKICDHPLLSTKRAAEDVLEGMESTLTPEEAGVAERLAMHIADNVDTDDFQTKNDSISCKLSFIMSLLTRKMLSLIQDSLTSNCYSFLRIDGTTKAPDRLKTVEQLWKKIFTESRCTREACLKTVTEHKEQIRYFSQQDLRELFSLPKGGFDVSPTQQQLYGEHYNQIKLDEFLESHVKFLETLGISGVSHQSLLFSKTALIQQNEVEEIRKKERRRRGTTSYLGGPSASSSQDNMNN</sequence>
<name>A0A8S9KSY6_BRACR</name>
<feature type="region of interest" description="Disordered" evidence="1">
    <location>
        <begin position="376"/>
        <end position="403"/>
    </location>
</feature>
<dbReference type="AlphaFoldDB" id="A0A8S9KSY6"/>
<reference evidence="2" key="1">
    <citation type="submission" date="2019-12" db="EMBL/GenBank/DDBJ databases">
        <title>Genome sequencing and annotation of Brassica cretica.</title>
        <authorList>
            <person name="Studholme D.J."/>
            <person name="Sarris P.F."/>
        </authorList>
    </citation>
    <scope>NUCLEOTIDE SEQUENCE</scope>
    <source>
        <strain evidence="2">PFS-001/15</strain>
        <tissue evidence="2">Leaf</tissue>
    </source>
</reference>
<dbReference type="Proteomes" id="UP000712281">
    <property type="component" value="Unassembled WGS sequence"/>
</dbReference>